<sequence length="452" mass="47446">MHPTPGFRHQANDVAPSRVDAGGLAKARQTISSLAHPHTRPIVDTAMGTLHAALSGGGLQVSKIPGLQIAVRKHVRQAWTDGIIAPLARSRHPAAREVLDAMPKDFAMKAHAEVLAVVERIARGIPEDAVGTREHVARAMEYLEALPLILRALVDVEGVASGARTGRPSDATGPADLPGALALAQRRARAALSPHLASLVEELADRVYRGPLGATGNPGFRWTAAALLAPPARGARKSDRGGPQWRRGLAKALSRDLVDEALVPDAGRLLRRHAGLEVGDASYAPGGGHGGRLDLALSRAGVGLVLSVGFDAASGRFERRAEAVSFDGARTPLALEDADALLDASVPGGLDTPAHRAMRRLSRRDDALALHMHVNATGELQVAPAFLRDGDAGLLEGLLRAADEEGSAVRFDPVRDLVLASGLVELDFEWHDGSDGRCLVRAPAGPARRPGA</sequence>
<dbReference type="Proteomes" id="UP001355206">
    <property type="component" value="Unassembled WGS sequence"/>
</dbReference>
<proteinExistence type="predicted"/>
<name>A0ABU7TL57_9HYPH</name>
<evidence type="ECO:0008006" key="3">
    <source>
        <dbReference type="Google" id="ProtNLM"/>
    </source>
</evidence>
<reference evidence="1 2" key="1">
    <citation type="journal article" date="2012" name="Genet. Mol. Biol.">
        <title>Analysis of 16S rRNA and mxaF genes revealing insights into Methylobacterium niche-specific plant association.</title>
        <authorList>
            <person name="Dourado M.N."/>
            <person name="Andreote F.D."/>
            <person name="Dini-Andreote F."/>
            <person name="Conti R."/>
            <person name="Araujo J.M."/>
            <person name="Araujo W.L."/>
        </authorList>
    </citation>
    <scope>NUCLEOTIDE SEQUENCE [LARGE SCALE GENOMIC DNA]</scope>
    <source>
        <strain evidence="1 2">TC3-10</strain>
    </source>
</reference>
<keyword evidence="2" id="KW-1185">Reference proteome</keyword>
<evidence type="ECO:0000313" key="2">
    <source>
        <dbReference type="Proteomes" id="UP001355206"/>
    </source>
</evidence>
<gene>
    <name evidence="1" type="ORF">MOTC310_07690</name>
</gene>
<accession>A0ABU7TL57</accession>
<protein>
    <recommendedName>
        <fullName evidence="3">DUF222 domain-containing protein</fullName>
    </recommendedName>
</protein>
<dbReference type="EMBL" id="MLCA01000001">
    <property type="protein sequence ID" value="MEE7490371.1"/>
    <property type="molecule type" value="Genomic_DNA"/>
</dbReference>
<comment type="caution">
    <text evidence="1">The sequence shown here is derived from an EMBL/GenBank/DDBJ whole genome shotgun (WGS) entry which is preliminary data.</text>
</comment>
<evidence type="ECO:0000313" key="1">
    <source>
        <dbReference type="EMBL" id="MEE7490371.1"/>
    </source>
</evidence>
<organism evidence="1 2">
    <name type="scientific">Methylobacterium oryzae</name>
    <dbReference type="NCBI Taxonomy" id="334852"/>
    <lineage>
        <taxon>Bacteria</taxon>
        <taxon>Pseudomonadati</taxon>
        <taxon>Pseudomonadota</taxon>
        <taxon>Alphaproteobacteria</taxon>
        <taxon>Hyphomicrobiales</taxon>
        <taxon>Methylobacteriaceae</taxon>
        <taxon>Methylobacterium</taxon>
    </lineage>
</organism>
<dbReference type="RefSeq" id="WP_331301365.1">
    <property type="nucleotide sequence ID" value="NZ_MLCA01000001.1"/>
</dbReference>